<dbReference type="OrthoDB" id="7432683at2"/>
<keyword evidence="2" id="KW-1185">Reference proteome</keyword>
<reference evidence="1 2" key="1">
    <citation type="submission" date="2016-10" db="EMBL/GenBank/DDBJ databases">
        <authorList>
            <person name="de Groot N.N."/>
        </authorList>
    </citation>
    <scope>NUCLEOTIDE SEQUENCE [LARGE SCALE GENOMIC DNA]</scope>
    <source>
        <strain evidence="1 2">47C3B</strain>
    </source>
</reference>
<organism evidence="1 2">
    <name type="scientific">Mucilaginibacter pineti</name>
    <dbReference type="NCBI Taxonomy" id="1391627"/>
    <lineage>
        <taxon>Bacteria</taxon>
        <taxon>Pseudomonadati</taxon>
        <taxon>Bacteroidota</taxon>
        <taxon>Sphingobacteriia</taxon>
        <taxon>Sphingobacteriales</taxon>
        <taxon>Sphingobacteriaceae</taxon>
        <taxon>Mucilaginibacter</taxon>
    </lineage>
</organism>
<dbReference type="RefSeq" id="WP_091149766.1">
    <property type="nucleotide sequence ID" value="NZ_FNAI01000005.1"/>
</dbReference>
<accession>A0A1G7BXC1</accession>
<name>A0A1G7BXC1_9SPHI</name>
<dbReference type="AlphaFoldDB" id="A0A1G7BXC1"/>
<evidence type="ECO:0000313" key="1">
    <source>
        <dbReference type="EMBL" id="SDE31056.1"/>
    </source>
</evidence>
<evidence type="ECO:0008006" key="3">
    <source>
        <dbReference type="Google" id="ProtNLM"/>
    </source>
</evidence>
<evidence type="ECO:0000313" key="2">
    <source>
        <dbReference type="Proteomes" id="UP000199072"/>
    </source>
</evidence>
<gene>
    <name evidence="1" type="ORF">SAMN05216464_105183</name>
</gene>
<dbReference type="Proteomes" id="UP000199072">
    <property type="component" value="Unassembled WGS sequence"/>
</dbReference>
<proteinExistence type="predicted"/>
<dbReference type="STRING" id="1391627.SAMN05216464_105183"/>
<sequence>MQPYQNIRLNFRCPKAFDELKPCNGGWYCDGCHKMVHDFRGMDEQQIRNAFLKSSKGLCGMYDADRMTSAPKQPKMKKWFSATMVALGFAGLHQAAMAQATSIPADKSKVEISNDTTSSDKVFGTVSDIDPQFIGGNEKFQKFITDNLQSHPDFIGKRVLVTFVIEKDGSLSDIK</sequence>
<dbReference type="EMBL" id="FNAI01000005">
    <property type="protein sequence ID" value="SDE31056.1"/>
    <property type="molecule type" value="Genomic_DNA"/>
</dbReference>
<protein>
    <recommendedName>
        <fullName evidence="3">TonB protein C-terminal</fullName>
    </recommendedName>
</protein>